<reference evidence="2 3" key="1">
    <citation type="submission" date="2020-07" db="EMBL/GenBank/DDBJ databases">
        <title>Sequencing the genomes of 1000 actinobacteria strains.</title>
        <authorList>
            <person name="Klenk H.-P."/>
        </authorList>
    </citation>
    <scope>NUCLEOTIDE SEQUENCE [LARGE SCALE GENOMIC DNA]</scope>
    <source>
        <strain evidence="2 3">DSM 23819</strain>
    </source>
</reference>
<dbReference type="Gene3D" id="3.40.250.10">
    <property type="entry name" value="Rhodanese-like domain"/>
    <property type="match status" value="1"/>
</dbReference>
<dbReference type="InterPro" id="IPR001763">
    <property type="entry name" value="Rhodanese-like_dom"/>
</dbReference>
<organism evidence="2 3">
    <name type="scientific">Nocardioides daedukensis</name>
    <dbReference type="NCBI Taxonomy" id="634462"/>
    <lineage>
        <taxon>Bacteria</taxon>
        <taxon>Bacillati</taxon>
        <taxon>Actinomycetota</taxon>
        <taxon>Actinomycetes</taxon>
        <taxon>Propionibacteriales</taxon>
        <taxon>Nocardioidaceae</taxon>
        <taxon>Nocardioides</taxon>
    </lineage>
</organism>
<keyword evidence="3" id="KW-1185">Reference proteome</keyword>
<gene>
    <name evidence="2" type="ORF">BJ980_002431</name>
</gene>
<accession>A0A7Y9S3S9</accession>
<feature type="domain" description="Rhodanese" evidence="1">
    <location>
        <begin position="15"/>
        <end position="101"/>
    </location>
</feature>
<dbReference type="GO" id="GO:0016740">
    <property type="term" value="F:transferase activity"/>
    <property type="evidence" value="ECO:0007669"/>
    <property type="project" value="UniProtKB-KW"/>
</dbReference>
<dbReference type="PANTHER" id="PTHR43031">
    <property type="entry name" value="FAD-DEPENDENT OXIDOREDUCTASE"/>
    <property type="match status" value="1"/>
</dbReference>
<proteinExistence type="predicted"/>
<evidence type="ECO:0000259" key="1">
    <source>
        <dbReference type="PROSITE" id="PS50206"/>
    </source>
</evidence>
<keyword evidence="2" id="KW-0808">Transferase</keyword>
<dbReference type="SMART" id="SM00450">
    <property type="entry name" value="RHOD"/>
    <property type="match status" value="1"/>
</dbReference>
<dbReference type="PANTHER" id="PTHR43031:SF1">
    <property type="entry name" value="PYRIDINE NUCLEOTIDE-DISULPHIDE OXIDOREDUCTASE"/>
    <property type="match status" value="1"/>
</dbReference>
<dbReference type="InterPro" id="IPR036873">
    <property type="entry name" value="Rhodanese-like_dom_sf"/>
</dbReference>
<evidence type="ECO:0000313" key="2">
    <source>
        <dbReference type="EMBL" id="NYG59508.1"/>
    </source>
</evidence>
<dbReference type="CDD" id="cd00158">
    <property type="entry name" value="RHOD"/>
    <property type="match status" value="1"/>
</dbReference>
<dbReference type="PROSITE" id="PS50206">
    <property type="entry name" value="RHODANESE_3"/>
    <property type="match status" value="1"/>
</dbReference>
<protein>
    <submittedName>
        <fullName evidence="2">Rhodanese-related sulfurtransferase</fullName>
    </submittedName>
</protein>
<comment type="caution">
    <text evidence="2">The sequence shown here is derived from an EMBL/GenBank/DDBJ whole genome shotgun (WGS) entry which is preliminary data.</text>
</comment>
<dbReference type="RefSeq" id="WP_179502548.1">
    <property type="nucleotide sequence ID" value="NZ_JACCAA010000001.1"/>
</dbReference>
<sequence length="110" mass="11801">MRVPTVSIDAVPNPLPAGLHVLDVREDAEWRAGHIEGALHIPMMELGERLDDVPLEQTLVVCKVGGRSAQASAWLVSQGRDVVNLDGGMLDWAAAGRPMLSETGQDPQVL</sequence>
<dbReference type="EMBL" id="JACCAA010000001">
    <property type="protein sequence ID" value="NYG59508.1"/>
    <property type="molecule type" value="Genomic_DNA"/>
</dbReference>
<dbReference type="AlphaFoldDB" id="A0A7Y9S3S9"/>
<dbReference type="InterPro" id="IPR050229">
    <property type="entry name" value="GlpE_sulfurtransferase"/>
</dbReference>
<name>A0A7Y9S3S9_9ACTN</name>
<dbReference type="Proteomes" id="UP000540656">
    <property type="component" value="Unassembled WGS sequence"/>
</dbReference>
<dbReference type="SUPFAM" id="SSF52821">
    <property type="entry name" value="Rhodanese/Cell cycle control phosphatase"/>
    <property type="match status" value="1"/>
</dbReference>
<evidence type="ECO:0000313" key="3">
    <source>
        <dbReference type="Proteomes" id="UP000540656"/>
    </source>
</evidence>
<dbReference type="Pfam" id="PF00581">
    <property type="entry name" value="Rhodanese"/>
    <property type="match status" value="1"/>
</dbReference>